<name>A0A7S8ISC3_9SPHN</name>
<dbReference type="KEGG" id="qso:IRL76_08170"/>
<proteinExistence type="predicted"/>
<keyword evidence="2" id="KW-1185">Reference proteome</keyword>
<dbReference type="Proteomes" id="UP000594459">
    <property type="component" value="Chromosome"/>
</dbReference>
<dbReference type="AlphaFoldDB" id="A0A7S8ISC3"/>
<reference evidence="1 2" key="1">
    <citation type="submission" date="2020-11" db="EMBL/GenBank/DDBJ databases">
        <title>The genome sequence of Erythrobacter sp. 6D36.</title>
        <authorList>
            <person name="Liu Y."/>
        </authorList>
    </citation>
    <scope>NUCLEOTIDE SEQUENCE [LARGE SCALE GENOMIC DNA]</scope>
    <source>
        <strain evidence="1 2">6D36</strain>
    </source>
</reference>
<sequence length="67" mass="7178">MIQHEMCVIQYGDAGKSCSDSDECEGYCYAEEAGDITVAGKCSPSNVPFGCYAIVRKGKADAVMCRD</sequence>
<evidence type="ECO:0000313" key="2">
    <source>
        <dbReference type="Proteomes" id="UP000594459"/>
    </source>
</evidence>
<dbReference type="RefSeq" id="WP_200980889.1">
    <property type="nucleotide sequence ID" value="NZ_CP064654.1"/>
</dbReference>
<evidence type="ECO:0000313" key="1">
    <source>
        <dbReference type="EMBL" id="QPC97878.1"/>
    </source>
</evidence>
<protein>
    <submittedName>
        <fullName evidence="1">Uncharacterized protein</fullName>
    </submittedName>
</protein>
<accession>A0A7S8ISC3</accession>
<gene>
    <name evidence="1" type="ORF">IRL76_08170</name>
</gene>
<dbReference type="EMBL" id="CP064654">
    <property type="protein sequence ID" value="QPC97878.1"/>
    <property type="molecule type" value="Genomic_DNA"/>
</dbReference>
<organism evidence="1 2">
    <name type="scientific">Qipengyuania soli</name>
    <dbReference type="NCBI Taxonomy" id="2782568"/>
    <lineage>
        <taxon>Bacteria</taxon>
        <taxon>Pseudomonadati</taxon>
        <taxon>Pseudomonadota</taxon>
        <taxon>Alphaproteobacteria</taxon>
        <taxon>Sphingomonadales</taxon>
        <taxon>Erythrobacteraceae</taxon>
        <taxon>Qipengyuania</taxon>
    </lineage>
</organism>